<sequence length="154" mass="17488">MTTMSISAQILPLRLFEDFAMKAKQTNSQRKLKQGMKKILEGLALVCEGSTSAIDSLIESLMETGRSQCTDKEYQELAAMVDTFAPFFSELLESEFPQKQKELLATFIERITIYANLERQFRDGVIMQARIDLDALDLAVKTNNKGNLLEWIEV</sequence>
<name>A0A4R2F7A8_9GAMM</name>
<keyword evidence="2" id="KW-1185">Reference proteome</keyword>
<reference evidence="1 2" key="1">
    <citation type="submission" date="2019-03" db="EMBL/GenBank/DDBJ databases">
        <title>Freshwater and sediment microbial communities from various areas in North America, analyzing microbe dynamics in response to fracking.</title>
        <authorList>
            <person name="Lamendella R."/>
        </authorList>
    </citation>
    <scope>NUCLEOTIDE SEQUENCE [LARGE SCALE GENOMIC DNA]</scope>
    <source>
        <strain evidence="1 2">74A</strain>
    </source>
</reference>
<gene>
    <name evidence="1" type="ORF">EDC91_14421</name>
</gene>
<evidence type="ECO:0000313" key="2">
    <source>
        <dbReference type="Proteomes" id="UP000294832"/>
    </source>
</evidence>
<proteinExistence type="predicted"/>
<organism evidence="1 2">
    <name type="scientific">Shewanella fodinae</name>
    <dbReference type="NCBI Taxonomy" id="552357"/>
    <lineage>
        <taxon>Bacteria</taxon>
        <taxon>Pseudomonadati</taxon>
        <taxon>Pseudomonadota</taxon>
        <taxon>Gammaproteobacteria</taxon>
        <taxon>Alteromonadales</taxon>
        <taxon>Shewanellaceae</taxon>
        <taxon>Shewanella</taxon>
    </lineage>
</organism>
<dbReference type="Proteomes" id="UP000294832">
    <property type="component" value="Unassembled WGS sequence"/>
</dbReference>
<protein>
    <submittedName>
        <fullName evidence="1">Uncharacterized protein</fullName>
    </submittedName>
</protein>
<dbReference type="EMBL" id="SLWF01000044">
    <property type="protein sequence ID" value="TCN77720.1"/>
    <property type="molecule type" value="Genomic_DNA"/>
</dbReference>
<comment type="caution">
    <text evidence="1">The sequence shown here is derived from an EMBL/GenBank/DDBJ whole genome shotgun (WGS) entry which is preliminary data.</text>
</comment>
<dbReference type="RefSeq" id="WP_133040504.1">
    <property type="nucleotide sequence ID" value="NZ_SLWF01000044.1"/>
</dbReference>
<dbReference type="AlphaFoldDB" id="A0A4R2F7A8"/>
<accession>A0A4R2F7A8</accession>
<evidence type="ECO:0000313" key="1">
    <source>
        <dbReference type="EMBL" id="TCN77720.1"/>
    </source>
</evidence>